<evidence type="ECO:0000313" key="6">
    <source>
        <dbReference type="Proteomes" id="UP000553193"/>
    </source>
</evidence>
<dbReference type="InterPro" id="IPR000189">
    <property type="entry name" value="Transglyc_AS"/>
</dbReference>
<proteinExistence type="inferred from homology"/>
<reference evidence="5 6" key="1">
    <citation type="submission" date="2020-08" db="EMBL/GenBank/DDBJ databases">
        <title>Genomic Encyclopedia of Type Strains, Phase IV (KMG-IV): sequencing the most valuable type-strain genomes for metagenomic binning, comparative biology and taxonomic classification.</title>
        <authorList>
            <person name="Goeker M."/>
        </authorList>
    </citation>
    <scope>NUCLEOTIDE SEQUENCE [LARGE SCALE GENOMIC DNA]</scope>
    <source>
        <strain evidence="5 6">DSM 19979</strain>
    </source>
</reference>
<dbReference type="CDD" id="cd13401">
    <property type="entry name" value="Slt70-like"/>
    <property type="match status" value="1"/>
</dbReference>
<gene>
    <name evidence="5" type="ORF">GGQ83_002763</name>
</gene>
<dbReference type="InterPro" id="IPR023346">
    <property type="entry name" value="Lysozyme-like_dom_sf"/>
</dbReference>
<comment type="similarity">
    <text evidence="2">Belongs to the virb1 family.</text>
</comment>
<dbReference type="AlphaFoldDB" id="A0A840ADW8"/>
<comment type="similarity">
    <text evidence="1">Belongs to the transglycosylase Slt family.</text>
</comment>
<accession>A0A840ADW8</accession>
<dbReference type="GO" id="GO:0008933">
    <property type="term" value="F:peptidoglycan lytic transglycosylase activity"/>
    <property type="evidence" value="ECO:0007669"/>
    <property type="project" value="InterPro"/>
</dbReference>
<name>A0A840ADW8_9PROT</name>
<dbReference type="EMBL" id="JACIDJ010000005">
    <property type="protein sequence ID" value="MBB3899311.1"/>
    <property type="molecule type" value="Genomic_DNA"/>
</dbReference>
<dbReference type="InterPro" id="IPR008258">
    <property type="entry name" value="Transglycosylase_SLT_dom_1"/>
</dbReference>
<evidence type="ECO:0000256" key="2">
    <source>
        <dbReference type="ARBA" id="ARBA00009387"/>
    </source>
</evidence>
<dbReference type="Gene3D" id="1.25.40.10">
    <property type="entry name" value="Tetratricopeptide repeat domain"/>
    <property type="match status" value="1"/>
</dbReference>
<evidence type="ECO:0000259" key="4">
    <source>
        <dbReference type="Pfam" id="PF01464"/>
    </source>
</evidence>
<dbReference type="SUPFAM" id="SSF48452">
    <property type="entry name" value="TPR-like"/>
    <property type="match status" value="1"/>
</dbReference>
<dbReference type="Proteomes" id="UP000553193">
    <property type="component" value="Unassembled WGS sequence"/>
</dbReference>
<dbReference type="Pfam" id="PF01464">
    <property type="entry name" value="SLT"/>
    <property type="match status" value="1"/>
</dbReference>
<comment type="caution">
    <text evidence="5">The sequence shown here is derived from an EMBL/GenBank/DDBJ whole genome shotgun (WGS) entry which is preliminary data.</text>
</comment>
<organism evidence="5 6">
    <name type="scientific">Roseococcus suduntuyensis</name>
    <dbReference type="NCBI Taxonomy" id="455361"/>
    <lineage>
        <taxon>Bacteria</taxon>
        <taxon>Pseudomonadati</taxon>
        <taxon>Pseudomonadota</taxon>
        <taxon>Alphaproteobacteria</taxon>
        <taxon>Acetobacterales</taxon>
        <taxon>Roseomonadaceae</taxon>
        <taxon>Roseococcus</taxon>
    </lineage>
</organism>
<dbReference type="Gene3D" id="1.10.530.10">
    <property type="match status" value="1"/>
</dbReference>
<evidence type="ECO:0000256" key="3">
    <source>
        <dbReference type="SAM" id="MobiDB-lite"/>
    </source>
</evidence>
<feature type="region of interest" description="Disordered" evidence="3">
    <location>
        <begin position="99"/>
        <end position="124"/>
    </location>
</feature>
<protein>
    <submittedName>
        <fullName evidence="5">Soluble lytic murein transglycosylase-like protein</fullName>
    </submittedName>
</protein>
<dbReference type="InterPro" id="IPR011990">
    <property type="entry name" value="TPR-like_helical_dom_sf"/>
</dbReference>
<dbReference type="GO" id="GO:0000270">
    <property type="term" value="P:peptidoglycan metabolic process"/>
    <property type="evidence" value="ECO:0007669"/>
    <property type="project" value="InterPro"/>
</dbReference>
<keyword evidence="6" id="KW-1185">Reference proteome</keyword>
<evidence type="ECO:0000313" key="5">
    <source>
        <dbReference type="EMBL" id="MBB3899311.1"/>
    </source>
</evidence>
<dbReference type="PANTHER" id="PTHR37423:SF2">
    <property type="entry name" value="MEMBRANE-BOUND LYTIC MUREIN TRANSGLYCOSYLASE C"/>
    <property type="match status" value="1"/>
</dbReference>
<feature type="domain" description="Transglycosylase SLT" evidence="4">
    <location>
        <begin position="390"/>
        <end position="495"/>
    </location>
</feature>
<evidence type="ECO:0000256" key="1">
    <source>
        <dbReference type="ARBA" id="ARBA00007734"/>
    </source>
</evidence>
<dbReference type="PROSITE" id="PS00922">
    <property type="entry name" value="TRANSGLYCOSYLASE"/>
    <property type="match status" value="1"/>
</dbReference>
<dbReference type="PANTHER" id="PTHR37423">
    <property type="entry name" value="SOLUBLE LYTIC MUREIN TRANSGLYCOSYLASE-RELATED"/>
    <property type="match status" value="1"/>
</dbReference>
<dbReference type="SUPFAM" id="SSF53955">
    <property type="entry name" value="Lysozyme-like"/>
    <property type="match status" value="1"/>
</dbReference>
<dbReference type="GO" id="GO:0016020">
    <property type="term" value="C:membrane"/>
    <property type="evidence" value="ECO:0007669"/>
    <property type="project" value="InterPro"/>
</dbReference>
<sequence length="566" mass="60624">MRVAASMEASSLPQPLSTADAARLRRAFEAQARGDSAAAQREADRVADRRLHGHLLAKRLLRPGGAPSASVLHAWLLEHADLPDAPAIHATLIARLPRGAAAPPPPAEAGEAAPTEIPEDQRPSAALVRRAALDRAVQGRLAEGRPDLALRAVTSAAGIGQAYGAQLRAEIAQVVFRQGDHAEARRLSEEALGLDGANPAAAHQAGLSAWAGGDYAAAFAYFERAARSDRAASALRASSAYWAARAAVRARRPAQYAPWMLLAAQETRTFHGMIARRALGLPPGLAWERDVEDGGTAALLAAAIAETAGGWRALALLQIGQHERAEAELRLLHRRARNNPRMLQGILAVSQRAGFTELASLAAEDLPSEGSLARDSARYPLPTLMPPSGFRLDPSLLYALALQESRFNPNAVSRAGARGLLQIMPATASYVASDPSLRRGAGARRLHDPAFSLEIGQRYLHYLARQQAVGGDLIRLLAAYNAGPGNLSRWLNSIAHAEDPMLFIESIPMAETRAFVRRVLTFSWIYASRLDLPTPSLDALAAGEFPRFSGTDEVTAMLRERPRLAN</sequence>